<dbReference type="CDD" id="cd04084">
    <property type="entry name" value="CBM6_xylanase-like"/>
    <property type="match status" value="1"/>
</dbReference>
<gene>
    <name evidence="2" type="ORF">L0M14_16340</name>
</gene>
<evidence type="ECO:0000313" key="3">
    <source>
        <dbReference type="Proteomes" id="UP001649230"/>
    </source>
</evidence>
<name>A0ABY3SDB7_9BACL</name>
<accession>A0ABY3SDB7</accession>
<organism evidence="2 3">
    <name type="scientific">Paenibacillus hexagrammi</name>
    <dbReference type="NCBI Taxonomy" id="2908839"/>
    <lineage>
        <taxon>Bacteria</taxon>
        <taxon>Bacillati</taxon>
        <taxon>Bacillota</taxon>
        <taxon>Bacilli</taxon>
        <taxon>Bacillales</taxon>
        <taxon>Paenibacillaceae</taxon>
        <taxon>Paenibacillus</taxon>
    </lineage>
</organism>
<dbReference type="Gene3D" id="2.60.120.260">
    <property type="entry name" value="Galactose-binding domain-like"/>
    <property type="match status" value="1"/>
</dbReference>
<evidence type="ECO:0000259" key="1">
    <source>
        <dbReference type="Pfam" id="PF03422"/>
    </source>
</evidence>
<dbReference type="EMBL" id="CP090978">
    <property type="protein sequence ID" value="UJF31400.1"/>
    <property type="molecule type" value="Genomic_DNA"/>
</dbReference>
<dbReference type="RefSeq" id="WP_235117746.1">
    <property type="nucleotide sequence ID" value="NZ_CP090978.1"/>
</dbReference>
<dbReference type="SUPFAM" id="SSF49785">
    <property type="entry name" value="Galactose-binding domain-like"/>
    <property type="match status" value="1"/>
</dbReference>
<sequence length="54" mass="5668">MDSRIQSRLFADGAGTFTAKVASGSSGGTVELHLDSADGALIGTLPHYQYRRGK</sequence>
<reference evidence="2 3" key="1">
    <citation type="journal article" date="2024" name="Int. J. Syst. Evol. Microbiol.">
        <title>Paenibacillus hexagrammi sp. nov., a novel bacterium isolated from the gut content of Hexagrammos agrammus.</title>
        <authorList>
            <person name="Jung H.K."/>
            <person name="Kim D.G."/>
            <person name="Zin H."/>
            <person name="Park J."/>
            <person name="Jung H."/>
            <person name="Kim Y.O."/>
            <person name="Kong H.J."/>
            <person name="Kim J.W."/>
            <person name="Kim Y.S."/>
        </authorList>
    </citation>
    <scope>NUCLEOTIDE SEQUENCE [LARGE SCALE GENOMIC DNA]</scope>
    <source>
        <strain evidence="2 3">YPD9-1</strain>
    </source>
</reference>
<dbReference type="Pfam" id="PF03422">
    <property type="entry name" value="CBM_6"/>
    <property type="match status" value="1"/>
</dbReference>
<dbReference type="Proteomes" id="UP001649230">
    <property type="component" value="Chromosome"/>
</dbReference>
<proteinExistence type="predicted"/>
<dbReference type="InterPro" id="IPR005084">
    <property type="entry name" value="CBM6"/>
</dbReference>
<feature type="domain" description="CBM6" evidence="1">
    <location>
        <begin position="12"/>
        <end position="46"/>
    </location>
</feature>
<evidence type="ECO:0000313" key="2">
    <source>
        <dbReference type="EMBL" id="UJF31400.1"/>
    </source>
</evidence>
<dbReference type="InterPro" id="IPR008979">
    <property type="entry name" value="Galactose-bd-like_sf"/>
</dbReference>
<keyword evidence="3" id="KW-1185">Reference proteome</keyword>
<protein>
    <submittedName>
        <fullName evidence="2">Carbohydrate-binding protein</fullName>
    </submittedName>
</protein>